<dbReference type="OrthoDB" id="5419821at2759"/>
<dbReference type="EMBL" id="KN838648">
    <property type="protein sequence ID" value="KIJ99392.1"/>
    <property type="molecule type" value="Genomic_DNA"/>
</dbReference>
<dbReference type="PANTHER" id="PTHR39639">
    <property type="entry name" value="CHROMOSOME 16, WHOLE GENOME SHOTGUN SEQUENCE"/>
    <property type="match status" value="1"/>
</dbReference>
<reference evidence="3 4" key="1">
    <citation type="submission" date="2014-04" db="EMBL/GenBank/DDBJ databases">
        <authorList>
            <consortium name="DOE Joint Genome Institute"/>
            <person name="Kuo A."/>
            <person name="Kohler A."/>
            <person name="Nagy L.G."/>
            <person name="Floudas D."/>
            <person name="Copeland A."/>
            <person name="Barry K.W."/>
            <person name="Cichocki N."/>
            <person name="Veneault-Fourrey C."/>
            <person name="LaButti K."/>
            <person name="Lindquist E.A."/>
            <person name="Lipzen A."/>
            <person name="Lundell T."/>
            <person name="Morin E."/>
            <person name="Murat C."/>
            <person name="Sun H."/>
            <person name="Tunlid A."/>
            <person name="Henrissat B."/>
            <person name="Grigoriev I.V."/>
            <person name="Hibbett D.S."/>
            <person name="Martin F."/>
            <person name="Nordberg H.P."/>
            <person name="Cantor M.N."/>
            <person name="Hua S.X."/>
        </authorList>
    </citation>
    <scope>NUCLEOTIDE SEQUENCE [LARGE SCALE GENOMIC DNA]</scope>
    <source>
        <strain evidence="3 4">LaAM-08-1</strain>
    </source>
</reference>
<gene>
    <name evidence="3" type="ORF">K443DRAFT_680011</name>
</gene>
<protein>
    <recommendedName>
        <fullName evidence="2">GmrSD restriction endonucleases N-terminal domain-containing protein</fullName>
    </recommendedName>
</protein>
<dbReference type="PANTHER" id="PTHR39639:SF1">
    <property type="entry name" value="DUF262 DOMAIN-CONTAINING PROTEIN"/>
    <property type="match status" value="1"/>
</dbReference>
<evidence type="ECO:0000313" key="3">
    <source>
        <dbReference type="EMBL" id="KIJ99392.1"/>
    </source>
</evidence>
<organism evidence="3 4">
    <name type="scientific">Laccaria amethystina LaAM-08-1</name>
    <dbReference type="NCBI Taxonomy" id="1095629"/>
    <lineage>
        <taxon>Eukaryota</taxon>
        <taxon>Fungi</taxon>
        <taxon>Dikarya</taxon>
        <taxon>Basidiomycota</taxon>
        <taxon>Agaricomycotina</taxon>
        <taxon>Agaricomycetes</taxon>
        <taxon>Agaricomycetidae</taxon>
        <taxon>Agaricales</taxon>
        <taxon>Agaricineae</taxon>
        <taxon>Hydnangiaceae</taxon>
        <taxon>Laccaria</taxon>
    </lineage>
</organism>
<name>A0A0C9XTZ6_9AGAR</name>
<dbReference type="AlphaFoldDB" id="A0A0C9XTZ6"/>
<evidence type="ECO:0000313" key="4">
    <source>
        <dbReference type="Proteomes" id="UP000054477"/>
    </source>
</evidence>
<proteinExistence type="predicted"/>
<evidence type="ECO:0000259" key="2">
    <source>
        <dbReference type="Pfam" id="PF03235"/>
    </source>
</evidence>
<feature type="region of interest" description="Disordered" evidence="1">
    <location>
        <begin position="374"/>
        <end position="420"/>
    </location>
</feature>
<dbReference type="InterPro" id="IPR004919">
    <property type="entry name" value="GmrSD_N"/>
</dbReference>
<dbReference type="HOGENOM" id="CLU_013023_0_2_1"/>
<evidence type="ECO:0000256" key="1">
    <source>
        <dbReference type="SAM" id="MobiDB-lite"/>
    </source>
</evidence>
<keyword evidence="4" id="KW-1185">Reference proteome</keyword>
<reference evidence="4" key="2">
    <citation type="submission" date="2015-01" db="EMBL/GenBank/DDBJ databases">
        <title>Evolutionary Origins and Diversification of the Mycorrhizal Mutualists.</title>
        <authorList>
            <consortium name="DOE Joint Genome Institute"/>
            <consortium name="Mycorrhizal Genomics Consortium"/>
            <person name="Kohler A."/>
            <person name="Kuo A."/>
            <person name="Nagy L.G."/>
            <person name="Floudas D."/>
            <person name="Copeland A."/>
            <person name="Barry K.W."/>
            <person name="Cichocki N."/>
            <person name="Veneault-Fourrey C."/>
            <person name="LaButti K."/>
            <person name="Lindquist E.A."/>
            <person name="Lipzen A."/>
            <person name="Lundell T."/>
            <person name="Morin E."/>
            <person name="Murat C."/>
            <person name="Riley R."/>
            <person name="Ohm R."/>
            <person name="Sun H."/>
            <person name="Tunlid A."/>
            <person name="Henrissat B."/>
            <person name="Grigoriev I.V."/>
            <person name="Hibbett D.S."/>
            <person name="Martin F."/>
        </authorList>
    </citation>
    <scope>NUCLEOTIDE SEQUENCE [LARGE SCALE GENOMIC DNA]</scope>
    <source>
        <strain evidence="4">LaAM-08-1</strain>
    </source>
</reference>
<dbReference type="Pfam" id="PF03235">
    <property type="entry name" value="GmrSD_N"/>
    <property type="match status" value="1"/>
</dbReference>
<sequence length="420" mass="48262">MDSSPRPKTPTSAEIDELDEEFHSETEEDPNVFVIRSPLQQPNANIFTTRELHTLIHEGLIDLNPSYQREVVWPETKQIGLIDSIFRNFYVPPVVFAVQKDEDDEDVRICVDGKQRLTSIQKFFDGQIPHRDTKTKKNFWYTTSESSKGQRLEVPDFWKEEFSKKQITCVEYYNIAPGTEREIFQRVQLGMTLTAAEKLQAISSPWAQWIGELEARHVTVDGGLSHVLQWDTKRGRDYQNIAHMVYCCDGLPGQELLPTSQKVEKWLSRIDQPGQQFKDDIERVLKDFWLIAHKKELNEGFTKIQQRLAPVEFLFVGVLLYTLRGASLGDRAKAIYTLRKSIRSEFKDIRNNSVVGKAMWRHIGDLAVNPTSSLLGGSSSSGKGRKKRKADHSEVDEEYRPEPVRSLGKPLKTRSRPTKT</sequence>
<feature type="region of interest" description="Disordered" evidence="1">
    <location>
        <begin position="1"/>
        <end position="29"/>
    </location>
</feature>
<dbReference type="STRING" id="1095629.A0A0C9XTZ6"/>
<feature type="domain" description="GmrSD restriction endonucleases N-terminal" evidence="2">
    <location>
        <begin position="55"/>
        <end position="165"/>
    </location>
</feature>
<accession>A0A0C9XTZ6</accession>
<feature type="compositionally biased region" description="Basic residues" evidence="1">
    <location>
        <begin position="411"/>
        <end position="420"/>
    </location>
</feature>
<feature type="compositionally biased region" description="Acidic residues" evidence="1">
    <location>
        <begin position="14"/>
        <end position="29"/>
    </location>
</feature>
<dbReference type="Proteomes" id="UP000054477">
    <property type="component" value="Unassembled WGS sequence"/>
</dbReference>